<dbReference type="EMBL" id="LT551507">
    <property type="protein sequence ID" value="SAL97123.1"/>
    <property type="molecule type" value="Genomic_DNA"/>
</dbReference>
<protein>
    <submittedName>
        <fullName evidence="1">Uncharacterized protein</fullName>
    </submittedName>
</protein>
<dbReference type="Proteomes" id="UP000078561">
    <property type="component" value="Unassembled WGS sequence"/>
</dbReference>
<dbReference type="STRING" id="4829.A0A163J4I4"/>
<accession>A0A163J4I4</accession>
<organism evidence="1">
    <name type="scientific">Absidia glauca</name>
    <name type="common">Pin mould</name>
    <dbReference type="NCBI Taxonomy" id="4829"/>
    <lineage>
        <taxon>Eukaryota</taxon>
        <taxon>Fungi</taxon>
        <taxon>Fungi incertae sedis</taxon>
        <taxon>Mucoromycota</taxon>
        <taxon>Mucoromycotina</taxon>
        <taxon>Mucoromycetes</taxon>
        <taxon>Mucorales</taxon>
        <taxon>Cunninghamellaceae</taxon>
        <taxon>Absidia</taxon>
    </lineage>
</organism>
<reference evidence="1" key="1">
    <citation type="submission" date="2016-04" db="EMBL/GenBank/DDBJ databases">
        <authorList>
            <person name="Evans L.H."/>
            <person name="Alamgir A."/>
            <person name="Owens N."/>
            <person name="Weber N.D."/>
            <person name="Virtaneva K."/>
            <person name="Barbian K."/>
            <person name="Babar A."/>
            <person name="Rosenke K."/>
        </authorList>
    </citation>
    <scope>NUCLEOTIDE SEQUENCE [LARGE SCALE GENOMIC DNA]</scope>
    <source>
        <strain evidence="1">CBS 101.48</strain>
    </source>
</reference>
<dbReference type="OMA" id="LHIMLEI"/>
<gene>
    <name evidence="1" type="primary">ABSGL_02581.1 scaffold 3452</name>
</gene>
<dbReference type="OrthoDB" id="2230856at2759"/>
<evidence type="ECO:0000313" key="2">
    <source>
        <dbReference type="Proteomes" id="UP000078561"/>
    </source>
</evidence>
<dbReference type="AlphaFoldDB" id="A0A163J4I4"/>
<dbReference type="InParanoid" id="A0A163J4I4"/>
<sequence>MKLAVLSRNAAQKSNHPIISFQFTGFHLIFFMVQELGRHLHTMLEIGRLTIPNSLAPLHSFITPKNLSMLLRVTSIFWSCSVHDTPPFTSAPGSCHLVLHDAQIELKG</sequence>
<name>A0A163J4I4_ABSGL</name>
<keyword evidence="2" id="KW-1185">Reference proteome</keyword>
<proteinExistence type="predicted"/>
<evidence type="ECO:0000313" key="1">
    <source>
        <dbReference type="EMBL" id="SAL97123.1"/>
    </source>
</evidence>